<proteinExistence type="predicted"/>
<protein>
    <submittedName>
        <fullName evidence="3">Adenylyl-sulfate kinase</fullName>
        <ecNumber evidence="3">2.7.1.25</ecNumber>
    </submittedName>
</protein>
<dbReference type="Gene3D" id="3.40.50.300">
    <property type="entry name" value="P-loop containing nucleotide triphosphate hydrolases"/>
    <property type="match status" value="1"/>
</dbReference>
<evidence type="ECO:0000313" key="4">
    <source>
        <dbReference type="Proteomes" id="UP001225598"/>
    </source>
</evidence>
<organism evidence="3 4">
    <name type="scientific">Corynebacterium breve</name>
    <dbReference type="NCBI Taxonomy" id="3049799"/>
    <lineage>
        <taxon>Bacteria</taxon>
        <taxon>Bacillati</taxon>
        <taxon>Actinomycetota</taxon>
        <taxon>Actinomycetes</taxon>
        <taxon>Mycobacteriales</taxon>
        <taxon>Corynebacteriaceae</taxon>
        <taxon>Corynebacterium</taxon>
    </lineage>
</organism>
<dbReference type="Proteomes" id="UP001225598">
    <property type="component" value="Chromosome"/>
</dbReference>
<dbReference type="InterPro" id="IPR059117">
    <property type="entry name" value="APS_kinase_dom"/>
</dbReference>
<dbReference type="EC" id="2.7.1.25" evidence="3"/>
<dbReference type="RefSeq" id="WP_284823451.1">
    <property type="nucleotide sequence ID" value="NZ_CP126969.1"/>
</dbReference>
<dbReference type="InterPro" id="IPR027417">
    <property type="entry name" value="P-loop_NTPase"/>
</dbReference>
<keyword evidence="4" id="KW-1185">Reference proteome</keyword>
<dbReference type="SUPFAM" id="SSF52540">
    <property type="entry name" value="P-loop containing nucleoside triphosphate hydrolases"/>
    <property type="match status" value="1"/>
</dbReference>
<reference evidence="3 4" key="1">
    <citation type="submission" date="2023-05" db="EMBL/GenBank/DDBJ databases">
        <title>Corynebacterium suedekumii sp. nov. and Corynebacterium breve sp. nov. isolated from raw cow's milk.</title>
        <authorList>
            <person name="Baer M.K."/>
            <person name="Mehl L."/>
            <person name="Hellmuth R."/>
            <person name="Marke G."/>
            <person name="Lipski A."/>
        </authorList>
    </citation>
    <scope>NUCLEOTIDE SEQUENCE [LARGE SCALE GENOMIC DNA]</scope>
    <source>
        <strain evidence="3 4">R4</strain>
    </source>
</reference>
<keyword evidence="3" id="KW-0418">Kinase</keyword>
<accession>A0ABY8VDU8</accession>
<dbReference type="GO" id="GO:0004020">
    <property type="term" value="F:adenylylsulfate kinase activity"/>
    <property type="evidence" value="ECO:0007669"/>
    <property type="project" value="UniProtKB-EC"/>
</dbReference>
<feature type="domain" description="APS kinase" evidence="2">
    <location>
        <begin position="6"/>
        <end position="46"/>
    </location>
</feature>
<dbReference type="EMBL" id="CP126969">
    <property type="protein sequence ID" value="WIM66803.1"/>
    <property type="molecule type" value="Genomic_DNA"/>
</dbReference>
<evidence type="ECO:0000259" key="2">
    <source>
        <dbReference type="Pfam" id="PF01583"/>
    </source>
</evidence>
<evidence type="ECO:0000313" key="3">
    <source>
        <dbReference type="EMBL" id="WIM66803.1"/>
    </source>
</evidence>
<name>A0ABY8VDU8_9CORY</name>
<gene>
    <name evidence="3" type="ORF">QP027_06590</name>
</gene>
<sequence>MNSAHMLLIGGRSGVGKSTVAFALHDLLSARGVQHAVIEGDALDLAYPAPWEQQMAERNLRAMWNNYAADGYRRLIYTNTVSVLEADKLAWALGEETKVTSVLLQASDKTTEERLGRREQGDSLSEHVSRSARAARFLDARSPSAAHRIATDTLEPDDIAEKIIQILGW</sequence>
<keyword evidence="1 3" id="KW-0808">Transferase</keyword>
<evidence type="ECO:0000256" key="1">
    <source>
        <dbReference type="ARBA" id="ARBA00022679"/>
    </source>
</evidence>
<dbReference type="Pfam" id="PF01583">
    <property type="entry name" value="APS_kinase"/>
    <property type="match status" value="1"/>
</dbReference>